<gene>
    <name evidence="2" type="ORF">ABW06_04665</name>
    <name evidence="1" type="ORF">QEG54_002451</name>
</gene>
<evidence type="ECO:0000313" key="3">
    <source>
        <dbReference type="Proteomes" id="UP000036196"/>
    </source>
</evidence>
<dbReference type="AlphaFoldDB" id="A0A0J5L9J9"/>
<comment type="caution">
    <text evidence="2">The sequence shown here is derived from an EMBL/GenBank/DDBJ whole genome shotgun (WGS) entry which is preliminary data.</text>
</comment>
<dbReference type="STRING" id="61647.LG71_09130"/>
<dbReference type="InterPro" id="IPR007325">
    <property type="entry name" value="KFase/CYL"/>
</dbReference>
<dbReference type="InterPro" id="IPR037175">
    <property type="entry name" value="KFase_sf"/>
</dbReference>
<dbReference type="Proteomes" id="UP000036196">
    <property type="component" value="Unassembled WGS sequence"/>
</dbReference>
<dbReference type="eggNOG" id="COG1878">
    <property type="taxonomic scope" value="Bacteria"/>
</dbReference>
<organism evidence="2 3">
    <name type="scientific">Pluralibacter gergoviae</name>
    <name type="common">Enterobacter gergoviae</name>
    <dbReference type="NCBI Taxonomy" id="61647"/>
    <lineage>
        <taxon>Bacteria</taxon>
        <taxon>Pseudomonadati</taxon>
        <taxon>Pseudomonadota</taxon>
        <taxon>Gammaproteobacteria</taxon>
        <taxon>Enterobacterales</taxon>
        <taxon>Enterobacteriaceae</taxon>
        <taxon>Pluralibacter</taxon>
    </lineage>
</organism>
<sequence>MIATSRWKKRPAGSNWGEFGPDDQLGCLNYLSPDKVLQGIAEVRAGLSFSLSIPLNYPGGNTLNPNRNPPILRPLLRHGEVNYNCEMHKLEVGATDVLSDDLAIISLQYSTQWDGLAHAGSLFDTEGDGIPKAVYYNGFAAGKDIVGPERIEDTGIPKTLDHGSTASAYALGIEHMARTAVQSRGVMIDLRAHFGDARTLIGYNELMSVLEKDRIEVTPGDIVCLHTGFADLVLSMKGNPDKERLDASCAALDGSDPHLLQWLTESKIAALAADNYAVEAFPARSGGHSCAVLPLHEHCLFKIGLHLGELWNLTPLANWLRTHGRYRFLLTAPPLDLPGAIASPLNPVATV</sequence>
<proteinExistence type="predicted"/>
<dbReference type="PANTHER" id="PTHR34861:SF10">
    <property type="entry name" value="CYCLASE"/>
    <property type="match status" value="1"/>
</dbReference>
<protein>
    <submittedName>
        <fullName evidence="1 2">Cyclase</fullName>
    </submittedName>
</protein>
<dbReference type="OrthoDB" id="7067800at2"/>
<dbReference type="PANTHER" id="PTHR34861">
    <property type="match status" value="1"/>
</dbReference>
<keyword evidence="3" id="KW-1185">Reference proteome</keyword>
<dbReference type="EMBL" id="ABLOKC030000011">
    <property type="protein sequence ID" value="EML1471716.1"/>
    <property type="molecule type" value="Genomic_DNA"/>
</dbReference>
<dbReference type="SUPFAM" id="SSF102198">
    <property type="entry name" value="Putative cyclase"/>
    <property type="match status" value="1"/>
</dbReference>
<dbReference type="Pfam" id="PF04199">
    <property type="entry name" value="Cyclase"/>
    <property type="match status" value="1"/>
</dbReference>
<evidence type="ECO:0000313" key="1">
    <source>
        <dbReference type="EMBL" id="EML1471716.1"/>
    </source>
</evidence>
<dbReference type="Gene3D" id="3.50.30.50">
    <property type="entry name" value="Putative cyclase"/>
    <property type="match status" value="1"/>
</dbReference>
<reference evidence="1" key="2">
    <citation type="submission" date="2024-02" db="EMBL/GenBank/DDBJ databases">
        <authorList>
            <consortium name="Clinical and Environmental Microbiology Branch: Whole genome sequencing antimicrobial resistance pathogens in the healthcare setting"/>
        </authorList>
    </citation>
    <scope>NUCLEOTIDE SEQUENCE</scope>
    <source>
        <strain evidence="1">2021DK-00143</strain>
    </source>
</reference>
<accession>A0A0J5L9J9</accession>
<dbReference type="EMBL" id="LDZF01000004">
    <property type="protein sequence ID" value="KMK15275.1"/>
    <property type="molecule type" value="Genomic_DNA"/>
</dbReference>
<dbReference type="RefSeq" id="WP_048278319.1">
    <property type="nucleotide sequence ID" value="NZ_JAEOAR010000011.1"/>
</dbReference>
<evidence type="ECO:0000313" key="2">
    <source>
        <dbReference type="EMBL" id="KMK15275.1"/>
    </source>
</evidence>
<dbReference type="PATRIC" id="fig|61647.15.peg.3775"/>
<reference evidence="2 3" key="1">
    <citation type="submission" date="2015-05" db="EMBL/GenBank/DDBJ databases">
        <title>Genome sequences of Pluralibacter gergoviae.</title>
        <authorList>
            <person name="Greninger A.L."/>
            <person name="Miller S."/>
        </authorList>
    </citation>
    <scope>NUCLEOTIDE SEQUENCE [LARGE SCALE GENOMIC DNA]</scope>
    <source>
        <strain evidence="2 3">JS81F13</strain>
    </source>
</reference>
<dbReference type="GO" id="GO:0004061">
    <property type="term" value="F:arylformamidase activity"/>
    <property type="evidence" value="ECO:0007669"/>
    <property type="project" value="InterPro"/>
</dbReference>
<name>A0A0J5L9J9_PLUGE</name>
<dbReference type="GO" id="GO:0019441">
    <property type="term" value="P:L-tryptophan catabolic process to kynurenine"/>
    <property type="evidence" value="ECO:0007669"/>
    <property type="project" value="InterPro"/>
</dbReference>